<name>A0A3B1CE94_9ZZZZ</name>
<dbReference type="GO" id="GO:0140662">
    <property type="term" value="F:ATP-dependent protein folding chaperone"/>
    <property type="evidence" value="ECO:0007669"/>
    <property type="project" value="InterPro"/>
</dbReference>
<dbReference type="SUPFAM" id="SSF109604">
    <property type="entry name" value="HD-domain/PDEase-like"/>
    <property type="match status" value="1"/>
</dbReference>
<protein>
    <recommendedName>
        <fullName evidence="5">HD-CE domain-containing protein</fullName>
    </recommendedName>
</protein>
<gene>
    <name evidence="6" type="ORF">MNBD_IGNAVI01-2924</name>
</gene>
<sequence length="806" mass="93769">MSDDYKEEILSRLNNSEIYITLKEKCTEKDSDVISLVENVTSFAYQRTKTIIKHMGEFTLHDGDHLFRVLHLMEKLLSKDVIKNLSIPELMLLTLSAFMHDIGMAPDEKSILAWKKIWDTEPKFKDDDEKSKYEDFKRFYLARPEQKEEISNFQLRGKNTFAEIKKAYLLSDYIRQTHAERARDIIEQDWNNKIKFRNVDLTVEFAQICFSHNEDALKLLDFEKSYLCGDGIFANLPLIGVALRLADILDFDSKRTPPVLYSHLYVRHPVSIEEWNKHRAIEAWEINPSIIQFNATCSHPAIEASIHKFCDLIDRELSVCNNIVSTLNNFNESKGREISVKFPFKVNREKIKTKKNIRNKPIYIYRDTQFNLSKKQVVDLLMGTKLYGNSEVALRELLQNSIDACLLRQAQEIKWGNPYNPEIHVSYYEKDGEYILEVEDNGTGMDQYIIDNYYSKIGSSFYKSTDFYRLKAETNADFTPTSRFGIGILSCFMVADTLIVDTKRVYAQHKSSEPINITVEGQESIFLIKEGKRQLPGTTTKLILRNQNPWERMNEEEFIESVENVIPNPPFKINIETISHKKVRDENSFKEEKASSLKDYSWYEHDNIKLFDIDLNHNNEGIVGSAIVAILERNDKPVKEIELNSKDIKIEGETYTLERSIHISENSISESSKSITIDDEGDIDESTSFTEFAKSKSRISIHGIDIPSSLFPESWRRKRNQVKIAWPFPLIIVVDICGERDLDLNSSRTEIIMSEKWINFEEKLAYLICSDIANSVDKDYWDELKNIFKEKTKNEIFLRAIEKIDK</sequence>
<dbReference type="EMBL" id="UOGD01000429">
    <property type="protein sequence ID" value="VAX28786.1"/>
    <property type="molecule type" value="Genomic_DNA"/>
</dbReference>
<keyword evidence="2" id="KW-0547">Nucleotide-binding</keyword>
<dbReference type="PRINTS" id="PR00775">
    <property type="entry name" value="HEATSHOCK90"/>
</dbReference>
<dbReference type="InterPro" id="IPR036890">
    <property type="entry name" value="HATPase_C_sf"/>
</dbReference>
<dbReference type="Pfam" id="PF24391">
    <property type="entry name" value="HD-CE"/>
    <property type="match status" value="1"/>
</dbReference>
<dbReference type="GO" id="GO:0016887">
    <property type="term" value="F:ATP hydrolysis activity"/>
    <property type="evidence" value="ECO:0007669"/>
    <property type="project" value="InterPro"/>
</dbReference>
<evidence type="ECO:0000259" key="5">
    <source>
        <dbReference type="Pfam" id="PF24391"/>
    </source>
</evidence>
<dbReference type="SUPFAM" id="SSF55874">
    <property type="entry name" value="ATPase domain of HSP90 chaperone/DNA topoisomerase II/histidine kinase"/>
    <property type="match status" value="1"/>
</dbReference>
<dbReference type="InterPro" id="IPR020575">
    <property type="entry name" value="Hsp90_N"/>
</dbReference>
<reference evidence="6" key="1">
    <citation type="submission" date="2018-06" db="EMBL/GenBank/DDBJ databases">
        <authorList>
            <person name="Zhirakovskaya E."/>
        </authorList>
    </citation>
    <scope>NUCLEOTIDE SEQUENCE</scope>
</reference>
<dbReference type="PANTHER" id="PTHR11528">
    <property type="entry name" value="HEAT SHOCK PROTEIN 90 FAMILY MEMBER"/>
    <property type="match status" value="1"/>
</dbReference>
<keyword evidence="4" id="KW-0143">Chaperone</keyword>
<accession>A0A3B1CE94</accession>
<dbReference type="GO" id="GO:0051082">
    <property type="term" value="F:unfolded protein binding"/>
    <property type="evidence" value="ECO:0007669"/>
    <property type="project" value="InterPro"/>
</dbReference>
<comment type="similarity">
    <text evidence="1">Belongs to the heat shock protein 90 family.</text>
</comment>
<dbReference type="Gene3D" id="3.30.565.10">
    <property type="entry name" value="Histidine kinase-like ATPase, C-terminal domain"/>
    <property type="match status" value="1"/>
</dbReference>
<organism evidence="6">
    <name type="scientific">hydrothermal vent metagenome</name>
    <dbReference type="NCBI Taxonomy" id="652676"/>
    <lineage>
        <taxon>unclassified sequences</taxon>
        <taxon>metagenomes</taxon>
        <taxon>ecological metagenomes</taxon>
    </lineage>
</organism>
<evidence type="ECO:0000256" key="3">
    <source>
        <dbReference type="ARBA" id="ARBA00022840"/>
    </source>
</evidence>
<dbReference type="Pfam" id="PF13589">
    <property type="entry name" value="HATPase_c_3"/>
    <property type="match status" value="1"/>
</dbReference>
<dbReference type="InterPro" id="IPR001404">
    <property type="entry name" value="Hsp90_fam"/>
</dbReference>
<keyword evidence="3" id="KW-0067">ATP-binding</keyword>
<dbReference type="GO" id="GO:0005524">
    <property type="term" value="F:ATP binding"/>
    <property type="evidence" value="ECO:0007669"/>
    <property type="project" value="UniProtKB-KW"/>
</dbReference>
<proteinExistence type="inferred from homology"/>
<evidence type="ECO:0000313" key="6">
    <source>
        <dbReference type="EMBL" id="VAX28786.1"/>
    </source>
</evidence>
<dbReference type="AlphaFoldDB" id="A0A3B1CE94"/>
<dbReference type="InterPro" id="IPR056471">
    <property type="entry name" value="HD-CE"/>
</dbReference>
<feature type="domain" description="HD-CE" evidence="5">
    <location>
        <begin position="56"/>
        <end position="318"/>
    </location>
</feature>
<evidence type="ECO:0000256" key="1">
    <source>
        <dbReference type="ARBA" id="ARBA00008239"/>
    </source>
</evidence>
<evidence type="ECO:0000256" key="4">
    <source>
        <dbReference type="ARBA" id="ARBA00023186"/>
    </source>
</evidence>
<evidence type="ECO:0000256" key="2">
    <source>
        <dbReference type="ARBA" id="ARBA00022741"/>
    </source>
</evidence>